<protein>
    <submittedName>
        <fullName evidence="2">Uncharacterized protein</fullName>
    </submittedName>
</protein>
<feature type="compositionally biased region" description="Basic and acidic residues" evidence="1">
    <location>
        <begin position="12"/>
        <end position="30"/>
    </location>
</feature>
<dbReference type="EMBL" id="JAPDIA010000008">
    <property type="protein sequence ID" value="MDG0813364.1"/>
    <property type="molecule type" value="Genomic_DNA"/>
</dbReference>
<keyword evidence="3" id="KW-1185">Reference proteome</keyword>
<gene>
    <name evidence="2" type="ORF">OMP40_31825</name>
</gene>
<feature type="compositionally biased region" description="Low complexity" evidence="1">
    <location>
        <begin position="1"/>
        <end position="11"/>
    </location>
</feature>
<dbReference type="Proteomes" id="UP001153404">
    <property type="component" value="Unassembled WGS sequence"/>
</dbReference>
<sequence>MRAAVDAAVSRVDQHVGGRQRMPRDGTACDRRRKARVRSLGIDGGKRERAMSCHEAY</sequence>
<proteinExistence type="predicted"/>
<evidence type="ECO:0000313" key="3">
    <source>
        <dbReference type="Proteomes" id="UP001153404"/>
    </source>
</evidence>
<evidence type="ECO:0000256" key="1">
    <source>
        <dbReference type="SAM" id="MobiDB-lite"/>
    </source>
</evidence>
<evidence type="ECO:0000313" key="2">
    <source>
        <dbReference type="EMBL" id="MDG0813364.1"/>
    </source>
</evidence>
<name>A0A9X4KXY7_9BACL</name>
<dbReference type="AlphaFoldDB" id="A0A9X4KXY7"/>
<accession>A0A9X4KXY7</accession>
<organism evidence="2 3">
    <name type="scientific">Cohnella rhizosphaerae</name>
    <dbReference type="NCBI Taxonomy" id="1457232"/>
    <lineage>
        <taxon>Bacteria</taxon>
        <taxon>Bacillati</taxon>
        <taxon>Bacillota</taxon>
        <taxon>Bacilli</taxon>
        <taxon>Bacillales</taxon>
        <taxon>Paenibacillaceae</taxon>
        <taxon>Cohnella</taxon>
    </lineage>
</organism>
<reference evidence="2" key="1">
    <citation type="submission" date="2022-10" db="EMBL/GenBank/DDBJ databases">
        <title>Comparative genomic analysis of Cohnella hashimotonis sp. nov., isolated from the International Space Station.</title>
        <authorList>
            <person name="Simpson A."/>
            <person name="Venkateswaran K."/>
        </authorList>
    </citation>
    <scope>NUCLEOTIDE SEQUENCE</scope>
    <source>
        <strain evidence="2">DSM 28161</strain>
    </source>
</reference>
<feature type="region of interest" description="Disordered" evidence="1">
    <location>
        <begin position="1"/>
        <end position="33"/>
    </location>
</feature>
<comment type="caution">
    <text evidence="2">The sequence shown here is derived from an EMBL/GenBank/DDBJ whole genome shotgun (WGS) entry which is preliminary data.</text>
</comment>
<dbReference type="RefSeq" id="WP_277537254.1">
    <property type="nucleotide sequence ID" value="NZ_JAPDIA010000008.1"/>
</dbReference>